<dbReference type="Pfam" id="PF14291">
    <property type="entry name" value="DUF4371"/>
    <property type="match status" value="1"/>
</dbReference>
<dbReference type="PANTHER" id="PTHR45749:SF21">
    <property type="entry name" value="DUF4371 DOMAIN-CONTAINING PROTEIN"/>
    <property type="match status" value="1"/>
</dbReference>
<sequence>MRAAETQQLKSSKSEVSFISRGYTNWKNATASFRKHESTDCHKEAVEIHLLPQQCVDISEMFQKSLIKERQSNRKNLFAIIRSIRFLARQGLALRGHSSNEGNFIQLLKLLSETEPALQSWLAKEREKYISGEIQNEILRLMAHSILRRISQSVHNNTHYALMADEVTDSSNHEQFVICLRWVDSISFAVNKDLVGFYQVDDITASTLFSSLKDVLLRLNINIQNCRAQCFDGASNMIGARSGVATLVQKEEPRAILVHCYGHSLQLAVCDTVKQIRIMSDALDTTNEISKLLKYSPKRDTF</sequence>
<dbReference type="STRING" id="400682.A0A1X7SGE1"/>
<dbReference type="InterPro" id="IPR025398">
    <property type="entry name" value="DUF4371"/>
</dbReference>
<dbReference type="OrthoDB" id="10059613at2759"/>
<dbReference type="InterPro" id="IPR012337">
    <property type="entry name" value="RNaseH-like_sf"/>
</dbReference>
<dbReference type="OMA" id="HEMSACH"/>
<reference evidence="2" key="1">
    <citation type="submission" date="2017-05" db="UniProtKB">
        <authorList>
            <consortium name="EnsemblMetazoa"/>
        </authorList>
    </citation>
    <scope>IDENTIFICATION</scope>
</reference>
<dbReference type="PANTHER" id="PTHR45749">
    <property type="match status" value="1"/>
</dbReference>
<feature type="domain" description="DUF4371" evidence="1">
    <location>
        <begin position="17"/>
        <end position="240"/>
    </location>
</feature>
<evidence type="ECO:0000313" key="2">
    <source>
        <dbReference type="EnsemblMetazoa" id="Aqu2.1.01103_001"/>
    </source>
</evidence>
<evidence type="ECO:0000259" key="1">
    <source>
        <dbReference type="Pfam" id="PF14291"/>
    </source>
</evidence>
<dbReference type="EnsemblMetazoa" id="Aqu2.1.01103_001">
    <property type="protein sequence ID" value="Aqu2.1.01103_001"/>
    <property type="gene ID" value="Aqu2.1.01103"/>
</dbReference>
<protein>
    <recommendedName>
        <fullName evidence="1">DUF4371 domain-containing protein</fullName>
    </recommendedName>
</protein>
<proteinExistence type="predicted"/>
<organism evidence="2">
    <name type="scientific">Amphimedon queenslandica</name>
    <name type="common">Sponge</name>
    <dbReference type="NCBI Taxonomy" id="400682"/>
    <lineage>
        <taxon>Eukaryota</taxon>
        <taxon>Metazoa</taxon>
        <taxon>Porifera</taxon>
        <taxon>Demospongiae</taxon>
        <taxon>Heteroscleromorpha</taxon>
        <taxon>Haplosclerida</taxon>
        <taxon>Niphatidae</taxon>
        <taxon>Amphimedon</taxon>
    </lineage>
</organism>
<dbReference type="InParanoid" id="A0A1X7SGE1"/>
<dbReference type="AlphaFoldDB" id="A0A1X7SGE1"/>
<dbReference type="SUPFAM" id="SSF53098">
    <property type="entry name" value="Ribonuclease H-like"/>
    <property type="match status" value="1"/>
</dbReference>
<accession>A0A1X7SGE1</accession>
<name>A0A1X7SGE1_AMPQE</name>